<dbReference type="AlphaFoldDB" id="A0AAN8RS96"/>
<gene>
    <name evidence="2" type="ORF">TWF506_002196</name>
</gene>
<comment type="similarity">
    <text evidence="1">Belongs to the UPF0538 family.</text>
</comment>
<keyword evidence="3" id="KW-1185">Reference proteome</keyword>
<evidence type="ECO:0000256" key="1">
    <source>
        <dbReference type="ARBA" id="ARBA00007176"/>
    </source>
</evidence>
<dbReference type="Proteomes" id="UP001307849">
    <property type="component" value="Unassembled WGS sequence"/>
</dbReference>
<dbReference type="Pfam" id="PF10209">
    <property type="entry name" value="DUF2340"/>
    <property type="match status" value="1"/>
</dbReference>
<dbReference type="PANTHER" id="PTHR18444:SF9">
    <property type="entry name" value="UPF0538 PROTEIN C2ORF76"/>
    <property type="match status" value="1"/>
</dbReference>
<dbReference type="EMBL" id="JAVHJM010000010">
    <property type="protein sequence ID" value="KAK6503979.1"/>
    <property type="molecule type" value="Genomic_DNA"/>
</dbReference>
<sequence length="155" mass="17838">MIIYILKIKRKSEREKPSTMSSAPSDHVDSLKTATITVRVIKSFPYRTCKNLVVRGLDLTTITVGEFKARTVNDVKTLPGWKPYQNVEFDAMKLYTKAHGTKTQNLIINLDRPDWMFEDDSKTLAEVGCEHETEVSFFNRAAYDEYLADPVNKWD</sequence>
<proteinExistence type="inferred from homology"/>
<dbReference type="PANTHER" id="PTHR18444">
    <property type="entry name" value="UPF0538 FAMILY MEMBER"/>
    <property type="match status" value="1"/>
</dbReference>
<comment type="caution">
    <text evidence="2">The sequence shown here is derived from an EMBL/GenBank/DDBJ whole genome shotgun (WGS) entry which is preliminary data.</text>
</comment>
<evidence type="ECO:0000313" key="3">
    <source>
        <dbReference type="Proteomes" id="UP001307849"/>
    </source>
</evidence>
<dbReference type="InterPro" id="IPR018794">
    <property type="entry name" value="UPF0538"/>
</dbReference>
<accession>A0AAN8RS96</accession>
<reference evidence="2 3" key="1">
    <citation type="submission" date="2019-10" db="EMBL/GenBank/DDBJ databases">
        <authorList>
            <person name="Palmer J.M."/>
        </authorList>
    </citation>
    <scope>NUCLEOTIDE SEQUENCE [LARGE SCALE GENOMIC DNA]</scope>
    <source>
        <strain evidence="2 3">TWF506</strain>
    </source>
</reference>
<organism evidence="2 3">
    <name type="scientific">Arthrobotrys conoides</name>
    <dbReference type="NCBI Taxonomy" id="74498"/>
    <lineage>
        <taxon>Eukaryota</taxon>
        <taxon>Fungi</taxon>
        <taxon>Dikarya</taxon>
        <taxon>Ascomycota</taxon>
        <taxon>Pezizomycotina</taxon>
        <taxon>Orbiliomycetes</taxon>
        <taxon>Orbiliales</taxon>
        <taxon>Orbiliaceae</taxon>
        <taxon>Arthrobotrys</taxon>
    </lineage>
</organism>
<name>A0AAN8RS96_9PEZI</name>
<protein>
    <submittedName>
        <fullName evidence="2">Uncharacterized protein</fullName>
    </submittedName>
</protein>
<evidence type="ECO:0000313" key="2">
    <source>
        <dbReference type="EMBL" id="KAK6503979.1"/>
    </source>
</evidence>